<sequence>MLYFVKENKLHCYPAPKRCTVKYEKEQLRDTIPHAVEECFYCMRRWPGDDN</sequence>
<dbReference type="AlphaFoldDB" id="A5GAA2"/>
<evidence type="ECO:0000313" key="1">
    <source>
        <dbReference type="EMBL" id="ABQ25490.1"/>
    </source>
</evidence>
<accession>A5GAA2</accession>
<protein>
    <submittedName>
        <fullName evidence="1">Uncharacterized protein</fullName>
    </submittedName>
</protein>
<organism evidence="1 2">
    <name type="scientific">Geotalea uraniireducens (strain Rf4)</name>
    <name type="common">Geobacter uraniireducens</name>
    <dbReference type="NCBI Taxonomy" id="351605"/>
    <lineage>
        <taxon>Bacteria</taxon>
        <taxon>Pseudomonadati</taxon>
        <taxon>Thermodesulfobacteriota</taxon>
        <taxon>Desulfuromonadia</taxon>
        <taxon>Geobacterales</taxon>
        <taxon>Geobacteraceae</taxon>
        <taxon>Geotalea</taxon>
    </lineage>
</organism>
<dbReference type="KEGG" id="gur:Gura_1289"/>
<proteinExistence type="predicted"/>
<keyword evidence="2" id="KW-1185">Reference proteome</keyword>
<evidence type="ECO:0000313" key="2">
    <source>
        <dbReference type="Proteomes" id="UP000006695"/>
    </source>
</evidence>
<reference evidence="1 2" key="1">
    <citation type="submission" date="2007-05" db="EMBL/GenBank/DDBJ databases">
        <title>Complete sequence of Geobacter uraniireducens Rf4.</title>
        <authorList>
            <consortium name="US DOE Joint Genome Institute"/>
            <person name="Copeland A."/>
            <person name="Lucas S."/>
            <person name="Lapidus A."/>
            <person name="Barry K."/>
            <person name="Detter J.C."/>
            <person name="Glavina del Rio T."/>
            <person name="Hammon N."/>
            <person name="Israni S."/>
            <person name="Dalin E."/>
            <person name="Tice H."/>
            <person name="Pitluck S."/>
            <person name="Chertkov O."/>
            <person name="Brettin T."/>
            <person name="Bruce D."/>
            <person name="Han C."/>
            <person name="Schmutz J."/>
            <person name="Larimer F."/>
            <person name="Land M."/>
            <person name="Hauser L."/>
            <person name="Kyrpides N."/>
            <person name="Mikhailova N."/>
            <person name="Shelobolina E."/>
            <person name="Aklujkar M."/>
            <person name="Lovley D."/>
            <person name="Richardson P."/>
        </authorList>
    </citation>
    <scope>NUCLEOTIDE SEQUENCE [LARGE SCALE GENOMIC DNA]</scope>
    <source>
        <strain evidence="1 2">Rf4</strain>
    </source>
</reference>
<dbReference type="STRING" id="351605.Gura_1289"/>
<gene>
    <name evidence="1" type="ordered locus">Gura_1289</name>
</gene>
<dbReference type="Proteomes" id="UP000006695">
    <property type="component" value="Chromosome"/>
</dbReference>
<dbReference type="EMBL" id="CP000698">
    <property type="protein sequence ID" value="ABQ25490.1"/>
    <property type="molecule type" value="Genomic_DNA"/>
</dbReference>
<name>A5GAA2_GEOUR</name>
<dbReference type="HOGENOM" id="CLU_3043847_0_0_7"/>